<evidence type="ECO:0000313" key="4">
    <source>
        <dbReference type="EMBL" id="MFB9904495.1"/>
    </source>
</evidence>
<reference evidence="4 5" key="1">
    <citation type="submission" date="2024-09" db="EMBL/GenBank/DDBJ databases">
        <authorList>
            <person name="Sun Q."/>
            <person name="Mori K."/>
        </authorList>
    </citation>
    <scope>NUCLEOTIDE SEQUENCE [LARGE SCALE GENOMIC DNA]</scope>
    <source>
        <strain evidence="4 5">TBRC 7907</strain>
    </source>
</reference>
<proteinExistence type="inferred from homology"/>
<dbReference type="Proteomes" id="UP001589693">
    <property type="component" value="Unassembled WGS sequence"/>
</dbReference>
<protein>
    <submittedName>
        <fullName evidence="4">ABC transporter substrate-binding protein</fullName>
    </submittedName>
</protein>
<dbReference type="Pfam" id="PF01497">
    <property type="entry name" value="Peripla_BP_2"/>
    <property type="match status" value="1"/>
</dbReference>
<dbReference type="PANTHER" id="PTHR30535">
    <property type="entry name" value="VITAMIN B12-BINDING PROTEIN"/>
    <property type="match status" value="1"/>
</dbReference>
<keyword evidence="2" id="KW-0732">Signal</keyword>
<evidence type="ECO:0000256" key="2">
    <source>
        <dbReference type="SAM" id="SignalP"/>
    </source>
</evidence>
<organism evidence="4 5">
    <name type="scientific">Allokutzneria oryzae</name>
    <dbReference type="NCBI Taxonomy" id="1378989"/>
    <lineage>
        <taxon>Bacteria</taxon>
        <taxon>Bacillati</taxon>
        <taxon>Actinomycetota</taxon>
        <taxon>Actinomycetes</taxon>
        <taxon>Pseudonocardiales</taxon>
        <taxon>Pseudonocardiaceae</taxon>
        <taxon>Allokutzneria</taxon>
    </lineage>
</organism>
<dbReference type="PROSITE" id="PS51257">
    <property type="entry name" value="PROKAR_LIPOPROTEIN"/>
    <property type="match status" value="1"/>
</dbReference>
<evidence type="ECO:0000259" key="3">
    <source>
        <dbReference type="PROSITE" id="PS50983"/>
    </source>
</evidence>
<evidence type="ECO:0000256" key="1">
    <source>
        <dbReference type="ARBA" id="ARBA00008814"/>
    </source>
</evidence>
<accession>A0ABV5ZUD2</accession>
<dbReference type="PROSITE" id="PS50983">
    <property type="entry name" value="FE_B12_PBP"/>
    <property type="match status" value="1"/>
</dbReference>
<dbReference type="InterPro" id="IPR050902">
    <property type="entry name" value="ABC_Transporter_SBP"/>
</dbReference>
<dbReference type="SUPFAM" id="SSF53807">
    <property type="entry name" value="Helical backbone' metal receptor"/>
    <property type="match status" value="1"/>
</dbReference>
<gene>
    <name evidence="4" type="ORF">ACFFQA_11190</name>
</gene>
<dbReference type="EMBL" id="JBHLZU010000010">
    <property type="protein sequence ID" value="MFB9904495.1"/>
    <property type="molecule type" value="Genomic_DNA"/>
</dbReference>
<sequence length="322" mass="33824">MTRSYQRALCGVALVAVLAACAGQPPSAPTPAATEVTSCGRAQSFPTPPKRILSLNQHATEILVALGLTDRIVGTAYPDTPDVPASIAADYRRVKLVAEKYPSAEQVLEAEPDVVVGGYASAFSEKDGRGREALERKGIRTLLLAESCSTGPIGISTYTDDLVLFGKAFGVADRAAKLAEETTRRVDAVSAKLKGVEPVPVFFYDSGEKVAFTVGGHGLGNDIAKRTGGGNIFADLPKVFGDASWEQVAERAPKAVVLVDYLGAGGVDGKRTFLQGHPLVAKTPGVAQGRYVTLTLPDLIEGIRLADAVEKLARGLHPGVSW</sequence>
<dbReference type="PANTHER" id="PTHR30535:SF7">
    <property type="entry name" value="IRON(III) DICITRATE-BINDING PROTEIN"/>
    <property type="match status" value="1"/>
</dbReference>
<feature type="domain" description="Fe/B12 periplasmic-binding" evidence="3">
    <location>
        <begin position="51"/>
        <end position="322"/>
    </location>
</feature>
<name>A0ABV5ZUD2_9PSEU</name>
<dbReference type="RefSeq" id="WP_377851703.1">
    <property type="nucleotide sequence ID" value="NZ_JBHLZU010000010.1"/>
</dbReference>
<keyword evidence="5" id="KW-1185">Reference proteome</keyword>
<comment type="caution">
    <text evidence="4">The sequence shown here is derived from an EMBL/GenBank/DDBJ whole genome shotgun (WGS) entry which is preliminary data.</text>
</comment>
<feature type="chain" id="PRO_5047459430" evidence="2">
    <location>
        <begin position="23"/>
        <end position="322"/>
    </location>
</feature>
<feature type="signal peptide" evidence="2">
    <location>
        <begin position="1"/>
        <end position="22"/>
    </location>
</feature>
<comment type="similarity">
    <text evidence="1">Belongs to the bacterial solute-binding protein 8 family.</text>
</comment>
<evidence type="ECO:0000313" key="5">
    <source>
        <dbReference type="Proteomes" id="UP001589693"/>
    </source>
</evidence>
<dbReference type="InterPro" id="IPR002491">
    <property type="entry name" value="ABC_transptr_periplasmic_BD"/>
</dbReference>
<dbReference type="Gene3D" id="3.40.50.1980">
    <property type="entry name" value="Nitrogenase molybdenum iron protein domain"/>
    <property type="match status" value="2"/>
</dbReference>